<feature type="region of interest" description="Disordered" evidence="1">
    <location>
        <begin position="1"/>
        <end position="48"/>
    </location>
</feature>
<gene>
    <name evidence="2" type="ORF">O181_129467</name>
</gene>
<name>A0A9Q3KZA1_9BASI</name>
<dbReference type="AlphaFoldDB" id="A0A9Q3KZA1"/>
<feature type="compositionally biased region" description="Polar residues" evidence="1">
    <location>
        <begin position="38"/>
        <end position="48"/>
    </location>
</feature>
<evidence type="ECO:0000313" key="3">
    <source>
        <dbReference type="Proteomes" id="UP000765509"/>
    </source>
</evidence>
<comment type="caution">
    <text evidence="2">The sequence shown here is derived from an EMBL/GenBank/DDBJ whole genome shotgun (WGS) entry which is preliminary data.</text>
</comment>
<keyword evidence="3" id="KW-1185">Reference proteome</keyword>
<proteinExistence type="predicted"/>
<accession>A0A9Q3KZA1</accession>
<protein>
    <submittedName>
        <fullName evidence="2">Uncharacterized protein</fullName>
    </submittedName>
</protein>
<feature type="compositionally biased region" description="Basic and acidic residues" evidence="1">
    <location>
        <begin position="1"/>
        <end position="36"/>
    </location>
</feature>
<evidence type="ECO:0000313" key="2">
    <source>
        <dbReference type="EMBL" id="MBW0589752.1"/>
    </source>
</evidence>
<reference evidence="2" key="1">
    <citation type="submission" date="2021-03" db="EMBL/GenBank/DDBJ databases">
        <title>Draft genome sequence of rust myrtle Austropuccinia psidii MF-1, a brazilian biotype.</title>
        <authorList>
            <person name="Quecine M.C."/>
            <person name="Pachon D.M.R."/>
            <person name="Bonatelli M.L."/>
            <person name="Correr F.H."/>
            <person name="Franceschini L.M."/>
            <person name="Leite T.F."/>
            <person name="Margarido G.R.A."/>
            <person name="Almeida C.A."/>
            <person name="Ferrarezi J.A."/>
            <person name="Labate C.A."/>
        </authorList>
    </citation>
    <scope>NUCLEOTIDE SEQUENCE</scope>
    <source>
        <strain evidence="2">MF-1</strain>
    </source>
</reference>
<dbReference type="EMBL" id="AVOT02135519">
    <property type="protein sequence ID" value="MBW0589752.1"/>
    <property type="molecule type" value="Genomic_DNA"/>
</dbReference>
<evidence type="ECO:0000256" key="1">
    <source>
        <dbReference type="SAM" id="MobiDB-lite"/>
    </source>
</evidence>
<sequence>MEHTHTANEDFSEENKKSFNIRQEKPFNLFERDKKPNKNTLIPENGSFRNDTLDPFSVLLDQGNNLNNTHTFPQLEEEIQALLEEIFKGNPWDNEVLSQPQESSTHQEGPALYVQELNQNWDINPQTPHF</sequence>
<dbReference type="Proteomes" id="UP000765509">
    <property type="component" value="Unassembled WGS sequence"/>
</dbReference>
<organism evidence="2 3">
    <name type="scientific">Austropuccinia psidii MF-1</name>
    <dbReference type="NCBI Taxonomy" id="1389203"/>
    <lineage>
        <taxon>Eukaryota</taxon>
        <taxon>Fungi</taxon>
        <taxon>Dikarya</taxon>
        <taxon>Basidiomycota</taxon>
        <taxon>Pucciniomycotina</taxon>
        <taxon>Pucciniomycetes</taxon>
        <taxon>Pucciniales</taxon>
        <taxon>Sphaerophragmiaceae</taxon>
        <taxon>Austropuccinia</taxon>
    </lineage>
</organism>